<feature type="transmembrane region" description="Helical" evidence="9">
    <location>
        <begin position="103"/>
        <end position="131"/>
    </location>
</feature>
<evidence type="ECO:0000313" key="11">
    <source>
        <dbReference type="EMBL" id="SFB16999.1"/>
    </source>
</evidence>
<comment type="function">
    <text evidence="9">Part of the tripartite ATP-independent periplasmic (TRAP) transport system.</text>
</comment>
<evidence type="ECO:0000256" key="9">
    <source>
        <dbReference type="RuleBase" id="RU369079"/>
    </source>
</evidence>
<dbReference type="GO" id="GO:0015740">
    <property type="term" value="P:C4-dicarboxylate transport"/>
    <property type="evidence" value="ECO:0007669"/>
    <property type="project" value="TreeGrafter"/>
</dbReference>
<evidence type="ECO:0000256" key="5">
    <source>
        <dbReference type="ARBA" id="ARBA00022692"/>
    </source>
</evidence>
<dbReference type="InterPro" id="IPR055348">
    <property type="entry name" value="DctQ"/>
</dbReference>
<comment type="subunit">
    <text evidence="9">The complex comprises the extracytoplasmic solute receptor protein and the two transmembrane proteins.</text>
</comment>
<dbReference type="EMBL" id="FOJU01000008">
    <property type="protein sequence ID" value="SFB16999.1"/>
    <property type="molecule type" value="Genomic_DNA"/>
</dbReference>
<gene>
    <name evidence="11" type="ORF">SAMN05421688_3369</name>
</gene>
<protein>
    <recommendedName>
        <fullName evidence="9">TRAP transporter small permease protein</fullName>
    </recommendedName>
</protein>
<dbReference type="Proteomes" id="UP000198796">
    <property type="component" value="Unassembled WGS sequence"/>
</dbReference>
<evidence type="ECO:0000313" key="12">
    <source>
        <dbReference type="Proteomes" id="UP000198796"/>
    </source>
</evidence>
<dbReference type="InterPro" id="IPR007387">
    <property type="entry name" value="TRAP_DctQ"/>
</dbReference>
<keyword evidence="12" id="KW-1185">Reference proteome</keyword>
<evidence type="ECO:0000256" key="2">
    <source>
        <dbReference type="ARBA" id="ARBA00022448"/>
    </source>
</evidence>
<reference evidence="11 12" key="1">
    <citation type="submission" date="2016-10" db="EMBL/GenBank/DDBJ databases">
        <authorList>
            <person name="de Groot N.N."/>
        </authorList>
    </citation>
    <scope>NUCLEOTIDE SEQUENCE [LARGE SCALE GENOMIC DNA]</scope>
    <source>
        <strain evidence="11 12">DSM 29316</strain>
    </source>
</reference>
<keyword evidence="6 9" id="KW-1133">Transmembrane helix</keyword>
<keyword evidence="4 9" id="KW-0997">Cell inner membrane</keyword>
<dbReference type="RefSeq" id="WP_092066889.1">
    <property type="nucleotide sequence ID" value="NZ_FOJU01000008.1"/>
</dbReference>
<evidence type="ECO:0000256" key="7">
    <source>
        <dbReference type="ARBA" id="ARBA00023136"/>
    </source>
</evidence>
<accession>A0A1I0YUD0</accession>
<dbReference type="GO" id="GO:0005886">
    <property type="term" value="C:plasma membrane"/>
    <property type="evidence" value="ECO:0007669"/>
    <property type="project" value="UniProtKB-SubCell"/>
</dbReference>
<comment type="similarity">
    <text evidence="8 9">Belongs to the TRAP transporter small permease family.</text>
</comment>
<proteinExistence type="inferred from homology"/>
<dbReference type="STRING" id="871651.SAMN05421688_3369"/>
<dbReference type="OrthoDB" id="4964541at2"/>
<evidence type="ECO:0000256" key="3">
    <source>
        <dbReference type="ARBA" id="ARBA00022475"/>
    </source>
</evidence>
<organism evidence="11 12">
    <name type="scientific">Poseidonocella pacifica</name>
    <dbReference type="NCBI Taxonomy" id="871651"/>
    <lineage>
        <taxon>Bacteria</taxon>
        <taxon>Pseudomonadati</taxon>
        <taxon>Pseudomonadota</taxon>
        <taxon>Alphaproteobacteria</taxon>
        <taxon>Rhodobacterales</taxon>
        <taxon>Roseobacteraceae</taxon>
        <taxon>Poseidonocella</taxon>
    </lineage>
</organism>
<evidence type="ECO:0000256" key="4">
    <source>
        <dbReference type="ARBA" id="ARBA00022519"/>
    </source>
</evidence>
<keyword evidence="2 9" id="KW-0813">Transport</keyword>
<feature type="domain" description="Tripartite ATP-independent periplasmic transporters DctQ component" evidence="10">
    <location>
        <begin position="40"/>
        <end position="159"/>
    </location>
</feature>
<feature type="transmembrane region" description="Helical" evidence="9">
    <location>
        <begin position="143"/>
        <end position="165"/>
    </location>
</feature>
<evidence type="ECO:0000256" key="1">
    <source>
        <dbReference type="ARBA" id="ARBA00004429"/>
    </source>
</evidence>
<sequence>MTRSPDLPPWLNSVARPATLALTGLRKLVDLMAGLLFIYMALAIMAQILGRYVFGYSIAGTDETAVFAQVWLVLLGAGIAMRNRQHVGVDVLIRRTPERVQQLARLASYALGMWFLYVVFVGSFALLGIGMMVQSPALRLPMAIPYAALPVGMAYFMLEFSVASLPDILRPAQARANAAALT</sequence>
<keyword evidence="5 9" id="KW-0812">Transmembrane</keyword>
<keyword evidence="7 9" id="KW-0472">Membrane</keyword>
<dbReference type="AlphaFoldDB" id="A0A1I0YUD0"/>
<feature type="transmembrane region" description="Helical" evidence="9">
    <location>
        <begin position="31"/>
        <end position="54"/>
    </location>
</feature>
<evidence type="ECO:0000259" key="10">
    <source>
        <dbReference type="Pfam" id="PF04290"/>
    </source>
</evidence>
<keyword evidence="3" id="KW-1003">Cell membrane</keyword>
<evidence type="ECO:0000256" key="8">
    <source>
        <dbReference type="ARBA" id="ARBA00038436"/>
    </source>
</evidence>
<comment type="caution">
    <text evidence="9">Lacks conserved residue(s) required for the propagation of feature annotation.</text>
</comment>
<dbReference type="GO" id="GO:0022857">
    <property type="term" value="F:transmembrane transporter activity"/>
    <property type="evidence" value="ECO:0007669"/>
    <property type="project" value="UniProtKB-UniRule"/>
</dbReference>
<dbReference type="Pfam" id="PF04290">
    <property type="entry name" value="DctQ"/>
    <property type="match status" value="1"/>
</dbReference>
<evidence type="ECO:0000256" key="6">
    <source>
        <dbReference type="ARBA" id="ARBA00022989"/>
    </source>
</evidence>
<name>A0A1I0YUD0_9RHOB</name>
<dbReference type="PANTHER" id="PTHR35011:SF2">
    <property type="entry name" value="2,3-DIKETO-L-GULONATE TRAP TRANSPORTER SMALL PERMEASE PROTEIN YIAM"/>
    <property type="match status" value="1"/>
</dbReference>
<dbReference type="PANTHER" id="PTHR35011">
    <property type="entry name" value="2,3-DIKETO-L-GULONATE TRAP TRANSPORTER SMALL PERMEASE PROTEIN YIAM"/>
    <property type="match status" value="1"/>
</dbReference>
<comment type="subcellular location">
    <subcellularLocation>
        <location evidence="1 9">Cell inner membrane</location>
        <topology evidence="1 9">Multi-pass membrane protein</topology>
    </subcellularLocation>
</comment>